<dbReference type="AlphaFoldDB" id="X0XNP3"/>
<evidence type="ECO:0000313" key="1">
    <source>
        <dbReference type="EMBL" id="GAG38268.1"/>
    </source>
</evidence>
<sequence>TGEEKMGARNFSGYVDEAFRGALFQEKLGELGYRYVMGDMSDEVMNGIKEYKDKVNLLAQHRVKGGRFSLREFAYETAKIAPQIIAGLREGAIKGGVLAGGFALTAAIGGQMGPQAALPEEVVTVPGAAAMGFGVGMMQGNLERIARQELGNFFIDLMDITDKDGNKVGIGWARAGAIGYAVVSTAIEAIQIGQIPGVSEAFGSIMRTGIGKAFRGVAKKGLLKNAIVKNVAKYGVNALSQAFEEVAQESAQ</sequence>
<organism evidence="1">
    <name type="scientific">marine sediment metagenome</name>
    <dbReference type="NCBI Taxonomy" id="412755"/>
    <lineage>
        <taxon>unclassified sequences</taxon>
        <taxon>metagenomes</taxon>
        <taxon>ecological metagenomes</taxon>
    </lineage>
</organism>
<comment type="caution">
    <text evidence="1">The sequence shown here is derived from an EMBL/GenBank/DDBJ whole genome shotgun (WGS) entry which is preliminary data.</text>
</comment>
<feature type="non-terminal residue" evidence="1">
    <location>
        <position position="1"/>
    </location>
</feature>
<protein>
    <submittedName>
        <fullName evidence="1">Uncharacterized protein</fullName>
    </submittedName>
</protein>
<reference evidence="1" key="1">
    <citation type="journal article" date="2014" name="Front. Microbiol.">
        <title>High frequency of phylogenetically diverse reductive dehalogenase-homologous genes in deep subseafloor sedimentary metagenomes.</title>
        <authorList>
            <person name="Kawai M."/>
            <person name="Futagami T."/>
            <person name="Toyoda A."/>
            <person name="Takaki Y."/>
            <person name="Nishi S."/>
            <person name="Hori S."/>
            <person name="Arai W."/>
            <person name="Tsubouchi T."/>
            <person name="Morono Y."/>
            <person name="Uchiyama I."/>
            <person name="Ito T."/>
            <person name="Fujiyama A."/>
            <person name="Inagaki F."/>
            <person name="Takami H."/>
        </authorList>
    </citation>
    <scope>NUCLEOTIDE SEQUENCE</scope>
    <source>
        <strain evidence="1">Expedition CK06-06</strain>
    </source>
</reference>
<feature type="non-terminal residue" evidence="1">
    <location>
        <position position="252"/>
    </location>
</feature>
<dbReference type="EMBL" id="BARS01041993">
    <property type="protein sequence ID" value="GAG38268.1"/>
    <property type="molecule type" value="Genomic_DNA"/>
</dbReference>
<gene>
    <name evidence="1" type="ORF">S01H1_63771</name>
</gene>
<proteinExistence type="predicted"/>
<accession>X0XNP3</accession>
<name>X0XNP3_9ZZZZ</name>